<reference evidence="1 2" key="1">
    <citation type="submission" date="2019-06" db="EMBL/GenBank/DDBJ databases">
        <authorList>
            <consortium name="NARMS: The National Antimicrobial Resistance Monitoring System"/>
        </authorList>
    </citation>
    <scope>NUCLEOTIDE SEQUENCE [LARGE SCALE GENOMIC DNA]</scope>
    <source>
        <strain evidence="1 2">FSIS11921886</strain>
    </source>
</reference>
<evidence type="ECO:0000313" key="2">
    <source>
        <dbReference type="Proteomes" id="UP000519859"/>
    </source>
</evidence>
<dbReference type="EMBL" id="AASDFP010000051">
    <property type="protein sequence ID" value="EFB2194397.1"/>
    <property type="molecule type" value="Genomic_DNA"/>
</dbReference>
<dbReference type="Proteomes" id="UP000519859">
    <property type="component" value="Unassembled WGS sequence"/>
</dbReference>
<protein>
    <submittedName>
        <fullName evidence="1">Uncharacterized protein</fullName>
    </submittedName>
</protein>
<comment type="caution">
    <text evidence="1">The sequence shown here is derived from an EMBL/GenBank/DDBJ whole genome shotgun (WGS) entry which is preliminary data.</text>
</comment>
<gene>
    <name evidence="1" type="ORF">FIJ20_19705</name>
</gene>
<sequence>MHGFACVFLPHFLQTAPFPARPERVSATALKPPCKAGGRGGESTARQYLLIYIHRILAKQILLRSLKLELRISVNPLQYPSIWLLSM</sequence>
<name>A0A8S7CTR7_ECOLX</name>
<evidence type="ECO:0000313" key="1">
    <source>
        <dbReference type="EMBL" id="EFB2194397.1"/>
    </source>
</evidence>
<organism evidence="1 2">
    <name type="scientific">Escherichia coli</name>
    <dbReference type="NCBI Taxonomy" id="562"/>
    <lineage>
        <taxon>Bacteria</taxon>
        <taxon>Pseudomonadati</taxon>
        <taxon>Pseudomonadota</taxon>
        <taxon>Gammaproteobacteria</taxon>
        <taxon>Enterobacterales</taxon>
        <taxon>Enterobacteriaceae</taxon>
        <taxon>Escherichia</taxon>
    </lineage>
</organism>
<proteinExistence type="predicted"/>
<dbReference type="AlphaFoldDB" id="A0A8S7CTR7"/>
<accession>A0A8S7CTR7</accession>